<dbReference type="PANTHER" id="PTHR21584">
    <property type="entry name" value="DIFFERENTIAL DISPLAY AND ACTIVATED BY P53 DDA3 /G2 S PHASE EXPRESSED 1"/>
    <property type="match status" value="1"/>
</dbReference>
<dbReference type="Pfam" id="PF15259">
    <property type="entry name" value="GTSE1_N"/>
    <property type="match status" value="1"/>
</dbReference>
<organism evidence="7 8">
    <name type="scientific">Chrysochloris asiatica</name>
    <name type="common">Cape golden mole</name>
    <dbReference type="NCBI Taxonomy" id="185453"/>
    <lineage>
        <taxon>Eukaryota</taxon>
        <taxon>Metazoa</taxon>
        <taxon>Chordata</taxon>
        <taxon>Craniata</taxon>
        <taxon>Vertebrata</taxon>
        <taxon>Euteleostomi</taxon>
        <taxon>Mammalia</taxon>
        <taxon>Eutheria</taxon>
        <taxon>Afrotheria</taxon>
        <taxon>Chrysochloridae</taxon>
        <taxon>Chrysochlorinae</taxon>
        <taxon>Chrysochloris</taxon>
    </lineage>
</organism>
<comment type="subcellular location">
    <subcellularLocation>
        <location evidence="1">Cytoplasm</location>
        <location evidence="1">Cytoskeleton</location>
    </subcellularLocation>
</comment>
<feature type="compositionally biased region" description="Low complexity" evidence="5">
    <location>
        <begin position="265"/>
        <end position="277"/>
    </location>
</feature>
<feature type="compositionally biased region" description="Basic and acidic residues" evidence="5">
    <location>
        <begin position="550"/>
        <end position="576"/>
    </location>
</feature>
<feature type="region of interest" description="Disordered" evidence="5">
    <location>
        <begin position="397"/>
        <end position="508"/>
    </location>
</feature>
<feature type="compositionally biased region" description="Low complexity" evidence="5">
    <location>
        <begin position="579"/>
        <end position="590"/>
    </location>
</feature>
<dbReference type="InterPro" id="IPR032768">
    <property type="entry name" value="GTSE1_N"/>
</dbReference>
<dbReference type="OrthoDB" id="10072587at2759"/>
<sequence>MDSRRLDDILLLADEKFDFDLSLSSSSANEDDEVFFGPAGHKEQCAAARVGVSNHTPEGPAPKAGSHFPWSPLTGEKFVEVYREAHMLALQIGGSASRGSVSEKAADPGGQGLEVFVKESALKISLFEKGCDVEKSPTSLKRETYCLSESPLLGPTPLGLQPAAGLALRLGSTPAPQSTPAQASLPCMPEPRPSSQMASTAPPGTAPPPKRIISKLQPPRALAARGRSIPSAMEKPERERPASPSRTTFHEKESHPQVPPERPRVAPGAVPGPASSSLISGKRVPPGPSKLGLKRTLLRPPGRTGSLARKSFSSGPVPGAPPVPAQPTGGPGKSGERVSIPANSSRTLSNTRTQSRLRPTTLQRSRPMGPADASSKQTKSANVAQVTGGFLEASAASLTQSQTPENAGVSLNSTFSLPESFQPSTAKSARRQDADLESETKALHAPPNPFKTPKSSIGVSPVSATPQRSRTQRPLSCASLGRAVHSTPVRRASGPAPQSLLPSTRTPLSTKRALAMPTPASHRLSGLPFMMTRSIPRALASPQCGPVRRLSSEPRRRSGARDHLATESSRKPEVRPSDSSSQESVSPLSVVPQELHFSPEKRDFALSKNLTAEAPLPEAKTAEKASPNEAILVDLQLDQLSITPKTESKPLTDLPLIDFCNTPEASGDQCPPKPFVALASESRPLIDLMVNTPDANKDAALKPLQVVGQLIDLASPLIQLSPSTNKENVESPLLKF</sequence>
<evidence type="ECO:0000256" key="1">
    <source>
        <dbReference type="ARBA" id="ARBA00004245"/>
    </source>
</evidence>
<dbReference type="AlphaFoldDB" id="A0A9B0TN62"/>
<reference evidence="8" key="1">
    <citation type="submission" date="2025-08" db="UniProtKB">
        <authorList>
            <consortium name="RefSeq"/>
        </authorList>
    </citation>
    <scope>IDENTIFICATION</scope>
    <source>
        <tissue evidence="8">Spleen</tissue>
    </source>
</reference>
<dbReference type="GeneID" id="102839728"/>
<gene>
    <name evidence="8" type="primary">GTSE1</name>
</gene>
<evidence type="ECO:0000256" key="5">
    <source>
        <dbReference type="SAM" id="MobiDB-lite"/>
    </source>
</evidence>
<evidence type="ECO:0000259" key="6">
    <source>
        <dbReference type="Pfam" id="PF15259"/>
    </source>
</evidence>
<keyword evidence="7" id="KW-1185">Reference proteome</keyword>
<feature type="compositionally biased region" description="Polar residues" evidence="5">
    <location>
        <begin position="374"/>
        <end position="384"/>
    </location>
</feature>
<evidence type="ECO:0000313" key="7">
    <source>
        <dbReference type="Proteomes" id="UP000504623"/>
    </source>
</evidence>
<accession>A0A9B0TN62</accession>
<protein>
    <submittedName>
        <fullName evidence="8">G2 and S phase-expressed protein 1</fullName>
    </submittedName>
</protein>
<feature type="domain" description="G2 and S phase-expressed protein 1 N-terminal" evidence="6">
    <location>
        <begin position="9"/>
        <end position="150"/>
    </location>
</feature>
<feature type="compositionally biased region" description="Polar residues" evidence="5">
    <location>
        <begin position="397"/>
        <end position="427"/>
    </location>
</feature>
<evidence type="ECO:0000313" key="8">
    <source>
        <dbReference type="RefSeq" id="XP_006866951.1"/>
    </source>
</evidence>
<dbReference type="GO" id="GO:0008017">
    <property type="term" value="F:microtubule binding"/>
    <property type="evidence" value="ECO:0007669"/>
    <property type="project" value="TreeGrafter"/>
</dbReference>
<evidence type="ECO:0000256" key="4">
    <source>
        <dbReference type="ARBA" id="ARBA00023212"/>
    </source>
</evidence>
<dbReference type="RefSeq" id="XP_006866951.1">
    <property type="nucleotide sequence ID" value="XM_006866889.1"/>
</dbReference>
<dbReference type="GO" id="GO:0005881">
    <property type="term" value="C:cytoplasmic microtubule"/>
    <property type="evidence" value="ECO:0007669"/>
    <property type="project" value="TreeGrafter"/>
</dbReference>
<feature type="region of interest" description="Disordered" evidence="5">
    <location>
        <begin position="170"/>
        <end position="384"/>
    </location>
</feature>
<feature type="compositionally biased region" description="Polar residues" evidence="5">
    <location>
        <begin position="453"/>
        <end position="474"/>
    </location>
</feature>
<dbReference type="CTD" id="51512"/>
<dbReference type="InterPro" id="IPR026657">
    <property type="entry name" value="DDA3/GTSE-1"/>
</dbReference>
<evidence type="ECO:0000256" key="2">
    <source>
        <dbReference type="ARBA" id="ARBA00022490"/>
    </source>
</evidence>
<feature type="compositionally biased region" description="Polar residues" evidence="5">
    <location>
        <begin position="341"/>
        <end position="364"/>
    </location>
</feature>
<feature type="region of interest" description="Disordered" evidence="5">
    <location>
        <begin position="538"/>
        <end position="590"/>
    </location>
</feature>
<keyword evidence="2" id="KW-0963">Cytoplasm</keyword>
<name>A0A9B0TN62_CHRAS</name>
<keyword evidence="3" id="KW-0597">Phosphoprotein</keyword>
<dbReference type="Proteomes" id="UP000504623">
    <property type="component" value="Unplaced"/>
</dbReference>
<keyword evidence="4" id="KW-0206">Cytoskeleton</keyword>
<feature type="compositionally biased region" description="Basic and acidic residues" evidence="5">
    <location>
        <begin position="430"/>
        <end position="442"/>
    </location>
</feature>
<evidence type="ECO:0000256" key="3">
    <source>
        <dbReference type="ARBA" id="ARBA00022553"/>
    </source>
</evidence>
<dbReference type="PANTHER" id="PTHR21584:SF10">
    <property type="entry name" value="G2 AND S PHASE-EXPRESSED PROTEIN 1"/>
    <property type="match status" value="1"/>
</dbReference>
<proteinExistence type="predicted"/>